<organism evidence="1 2">
    <name type="scientific">Flavobacterium zubiriense</name>
    <dbReference type="NCBI Taxonomy" id="3138075"/>
    <lineage>
        <taxon>Bacteria</taxon>
        <taxon>Pseudomonadati</taxon>
        <taxon>Bacteroidota</taxon>
        <taxon>Flavobacteriia</taxon>
        <taxon>Flavobacteriales</taxon>
        <taxon>Flavobacteriaceae</taxon>
        <taxon>Flavobacterium</taxon>
    </lineage>
</organism>
<gene>
    <name evidence="1" type="ORF">AAGV28_07075</name>
</gene>
<sequence>MLIWNMNLDDISLDHIYDFMENGSIKNAPEEIVNYLLLLDKVMGMIRRIDIYGNKDAVIKHLVLVENISPYKAKKIYNETLEYFHSDKEVSKDAYRNYYAERMDKVTNFAMLIMKDVSDAAKVHKMLLDTMIARGVNEEDKEVIPDHYYEKPINLLTYDARILEFGETNRKALDDFINKLPELTEKERQRIKQEALLMPLKIFPNEQEDPRKA</sequence>
<evidence type="ECO:0000313" key="2">
    <source>
        <dbReference type="Proteomes" id="UP001574169"/>
    </source>
</evidence>
<evidence type="ECO:0000313" key="1">
    <source>
        <dbReference type="EMBL" id="MFA9191130.1"/>
    </source>
</evidence>
<comment type="caution">
    <text evidence="1">The sequence shown here is derived from an EMBL/GenBank/DDBJ whole genome shotgun (WGS) entry which is preliminary data.</text>
</comment>
<proteinExistence type="predicted"/>
<keyword evidence="2" id="KW-1185">Reference proteome</keyword>
<protein>
    <submittedName>
        <fullName evidence="1">Uncharacterized protein</fullName>
    </submittedName>
</protein>
<accession>A0ABV4TAV5</accession>
<reference evidence="1 2" key="1">
    <citation type="submission" date="2024-04" db="EMBL/GenBank/DDBJ databases">
        <title>New Clade of Flavobacterium.</title>
        <authorList>
            <person name="Matos L."/>
            <person name="Proenca D.N."/>
            <person name="Fransisco R.M."/>
            <person name="Chung A.P."/>
            <person name="Maccario L."/>
            <person name="Sorensen S.J."/>
            <person name="Morais P.V."/>
        </authorList>
    </citation>
    <scope>NUCLEOTIDE SEQUENCE [LARGE SCALE GENOMIC DNA]</scope>
    <source>
        <strain evidence="1 2">FZUC8N2.13</strain>
    </source>
</reference>
<dbReference type="RefSeq" id="WP_373406123.1">
    <property type="nucleotide sequence ID" value="NZ_JBCFQL010000006.1"/>
</dbReference>
<dbReference type="EMBL" id="JBCFQL010000006">
    <property type="protein sequence ID" value="MFA9191130.1"/>
    <property type="molecule type" value="Genomic_DNA"/>
</dbReference>
<name>A0ABV4TAV5_9FLAO</name>
<dbReference type="Proteomes" id="UP001574169">
    <property type="component" value="Unassembled WGS sequence"/>
</dbReference>